<dbReference type="InterPro" id="IPR037171">
    <property type="entry name" value="NagB/RpiA_transferase-like"/>
</dbReference>
<keyword evidence="3 4" id="KW-0067">ATP-binding</keyword>
<feature type="binding site" evidence="4">
    <location>
        <begin position="133"/>
        <end position="141"/>
    </location>
    <ligand>
        <name>ATP</name>
        <dbReference type="ChEBI" id="CHEBI:30616"/>
    </ligand>
</feature>
<organism evidence="6 7">
    <name type="scientific">Phormidium nigroviride PCC 7112</name>
    <dbReference type="NCBI Taxonomy" id="179408"/>
    <lineage>
        <taxon>Bacteria</taxon>
        <taxon>Bacillati</taxon>
        <taxon>Cyanobacteriota</taxon>
        <taxon>Cyanophyceae</taxon>
        <taxon>Oscillatoriophycideae</taxon>
        <taxon>Oscillatoriales</taxon>
        <taxon>Oscillatoriaceae</taxon>
        <taxon>Phormidium</taxon>
    </lineage>
</organism>
<dbReference type="GO" id="GO:0046872">
    <property type="term" value="F:metal ion binding"/>
    <property type="evidence" value="ECO:0007669"/>
    <property type="project" value="UniProtKB-KW"/>
</dbReference>
<keyword evidence="2 4" id="KW-0547">Nucleotide-binding</keyword>
<comment type="cofactor">
    <cofactor evidence="5">
        <name>Mg(2+)</name>
        <dbReference type="ChEBI" id="CHEBI:18420"/>
    </cofactor>
</comment>
<dbReference type="EC" id="6.3.3.2" evidence="5"/>
<dbReference type="OrthoDB" id="9801938at2"/>
<keyword evidence="7" id="KW-1185">Reference proteome</keyword>
<dbReference type="EMBL" id="CP003614">
    <property type="protein sequence ID" value="AFZ06812.1"/>
    <property type="molecule type" value="Genomic_DNA"/>
</dbReference>
<keyword evidence="6" id="KW-0436">Ligase</keyword>
<evidence type="ECO:0000313" key="6">
    <source>
        <dbReference type="EMBL" id="AFZ06812.1"/>
    </source>
</evidence>
<reference evidence="6 7" key="1">
    <citation type="submission" date="2012-05" db="EMBL/GenBank/DDBJ databases">
        <title>Finished chromosome of genome of Oscillatoria sp. PCC 7112.</title>
        <authorList>
            <consortium name="US DOE Joint Genome Institute"/>
            <person name="Gugger M."/>
            <person name="Coursin T."/>
            <person name="Rippka R."/>
            <person name="Tandeau De Marsac N."/>
            <person name="Huntemann M."/>
            <person name="Wei C.-L."/>
            <person name="Han J."/>
            <person name="Detter J.C."/>
            <person name="Han C."/>
            <person name="Tapia R."/>
            <person name="Davenport K."/>
            <person name="Daligault H."/>
            <person name="Erkkila T."/>
            <person name="Gu W."/>
            <person name="Munk A.C.C."/>
            <person name="Teshima H."/>
            <person name="Xu Y."/>
            <person name="Chain P."/>
            <person name="Chen A."/>
            <person name="Krypides N."/>
            <person name="Mavromatis K."/>
            <person name="Markowitz V."/>
            <person name="Szeto E."/>
            <person name="Ivanova N."/>
            <person name="Mikhailova N."/>
            <person name="Ovchinnikova G."/>
            <person name="Pagani I."/>
            <person name="Pati A."/>
            <person name="Goodwin L."/>
            <person name="Peters L."/>
            <person name="Pitluck S."/>
            <person name="Woyke T."/>
            <person name="Kerfeld C."/>
        </authorList>
    </citation>
    <scope>NUCLEOTIDE SEQUENCE [LARGE SCALE GENOMIC DNA]</scope>
    <source>
        <strain evidence="6 7">PCC 7112</strain>
    </source>
</reference>
<dbReference type="PATRIC" id="fig|179408.3.peg.2895"/>
<evidence type="ECO:0000256" key="3">
    <source>
        <dbReference type="ARBA" id="ARBA00022840"/>
    </source>
</evidence>
<evidence type="ECO:0000256" key="5">
    <source>
        <dbReference type="RuleBase" id="RU361279"/>
    </source>
</evidence>
<keyword evidence="5" id="KW-0460">Magnesium</keyword>
<dbReference type="PANTHER" id="PTHR23407">
    <property type="entry name" value="ATPASE INHIBITOR/5-FORMYLTETRAHYDROFOLATE CYCLO-LIGASE"/>
    <property type="match status" value="1"/>
</dbReference>
<dbReference type="GO" id="GO:0030272">
    <property type="term" value="F:5-formyltetrahydrofolate cyclo-ligase activity"/>
    <property type="evidence" value="ECO:0007669"/>
    <property type="project" value="UniProtKB-EC"/>
</dbReference>
<dbReference type="Gene3D" id="3.40.50.10420">
    <property type="entry name" value="NagB/RpiA/CoA transferase-like"/>
    <property type="match status" value="1"/>
</dbReference>
<dbReference type="STRING" id="179408.Osc7112_2368"/>
<dbReference type="InterPro" id="IPR002698">
    <property type="entry name" value="FTHF_cligase"/>
</dbReference>
<dbReference type="AlphaFoldDB" id="K9VH40"/>
<dbReference type="GO" id="GO:0035999">
    <property type="term" value="P:tetrahydrofolate interconversion"/>
    <property type="evidence" value="ECO:0007669"/>
    <property type="project" value="TreeGrafter"/>
</dbReference>
<dbReference type="KEGG" id="oni:Osc7112_2368"/>
<feature type="binding site" evidence="4">
    <location>
        <begin position="10"/>
        <end position="14"/>
    </location>
    <ligand>
        <name>ATP</name>
        <dbReference type="ChEBI" id="CHEBI:30616"/>
    </ligand>
</feature>
<evidence type="ECO:0000256" key="2">
    <source>
        <dbReference type="ARBA" id="ARBA00022741"/>
    </source>
</evidence>
<comment type="similarity">
    <text evidence="1 5">Belongs to the 5-formyltetrahydrofolate cyclo-ligase family.</text>
</comment>
<dbReference type="GO" id="GO:0005524">
    <property type="term" value="F:ATP binding"/>
    <property type="evidence" value="ECO:0007669"/>
    <property type="project" value="UniProtKB-KW"/>
</dbReference>
<dbReference type="RefSeq" id="WP_015176107.1">
    <property type="nucleotide sequence ID" value="NC_019729.1"/>
</dbReference>
<evidence type="ECO:0000313" key="7">
    <source>
        <dbReference type="Proteomes" id="UP000010478"/>
    </source>
</evidence>
<dbReference type="PANTHER" id="PTHR23407:SF1">
    <property type="entry name" value="5-FORMYLTETRAHYDROFOLATE CYCLO-LIGASE"/>
    <property type="match status" value="1"/>
</dbReference>
<gene>
    <name evidence="6" type="ORF">Osc7112_2368</name>
</gene>
<dbReference type="PIRSF" id="PIRSF006806">
    <property type="entry name" value="FTHF_cligase"/>
    <property type="match status" value="1"/>
</dbReference>
<sequence length="193" mass="21790">MNTAEPSLTKTELRKSLLNTRKSLSAHEWRQKSDRLCNHLQNSPLFTQAKTILAYFSCRQEPDLSPLFVTTRKWGFPRCVGKELSWHIWQPGDALHTGAYGILEPLPDAPKIDHSEVDLMLVPAVGCDVRGYRLGYGGGYYDRMLSLAEWESKVTIGIIFEFASIPQLPVDSWDKPLHGICTESACKIAQRKS</sequence>
<dbReference type="eggNOG" id="COG0212">
    <property type="taxonomic scope" value="Bacteria"/>
</dbReference>
<dbReference type="HOGENOM" id="CLU_066245_1_1_3"/>
<keyword evidence="5" id="KW-0479">Metal-binding</keyword>
<dbReference type="Proteomes" id="UP000010478">
    <property type="component" value="Chromosome"/>
</dbReference>
<evidence type="ECO:0000256" key="1">
    <source>
        <dbReference type="ARBA" id="ARBA00010638"/>
    </source>
</evidence>
<name>K9VH40_9CYAN</name>
<dbReference type="NCBIfam" id="TIGR02727">
    <property type="entry name" value="MTHFS_bact"/>
    <property type="match status" value="1"/>
</dbReference>
<evidence type="ECO:0000256" key="4">
    <source>
        <dbReference type="PIRSR" id="PIRSR006806-1"/>
    </source>
</evidence>
<dbReference type="InterPro" id="IPR024185">
    <property type="entry name" value="FTHF_cligase-like_sf"/>
</dbReference>
<comment type="catalytic activity">
    <reaction evidence="5">
        <text>(6S)-5-formyl-5,6,7,8-tetrahydrofolate + ATP = (6R)-5,10-methenyltetrahydrofolate + ADP + phosphate</text>
        <dbReference type="Rhea" id="RHEA:10488"/>
        <dbReference type="ChEBI" id="CHEBI:30616"/>
        <dbReference type="ChEBI" id="CHEBI:43474"/>
        <dbReference type="ChEBI" id="CHEBI:57455"/>
        <dbReference type="ChEBI" id="CHEBI:57457"/>
        <dbReference type="ChEBI" id="CHEBI:456216"/>
        <dbReference type="EC" id="6.3.3.2"/>
    </reaction>
</comment>
<proteinExistence type="inferred from homology"/>
<dbReference type="GO" id="GO:0009396">
    <property type="term" value="P:folic acid-containing compound biosynthetic process"/>
    <property type="evidence" value="ECO:0007669"/>
    <property type="project" value="TreeGrafter"/>
</dbReference>
<protein>
    <recommendedName>
        <fullName evidence="5">5-formyltetrahydrofolate cyclo-ligase</fullName>
        <ecNumber evidence="5">6.3.3.2</ecNumber>
    </recommendedName>
</protein>
<dbReference type="SUPFAM" id="SSF100950">
    <property type="entry name" value="NagB/RpiA/CoA transferase-like"/>
    <property type="match status" value="1"/>
</dbReference>
<dbReference type="Pfam" id="PF01812">
    <property type="entry name" value="5-FTHF_cyc-lig"/>
    <property type="match status" value="1"/>
</dbReference>
<accession>K9VH40</accession>
<feature type="binding site" evidence="4">
    <location>
        <position position="61"/>
    </location>
    <ligand>
        <name>substrate</name>
    </ligand>
</feature>